<dbReference type="HAMAP" id="MF_01223">
    <property type="entry name" value="UPF0212"/>
    <property type="match status" value="1"/>
</dbReference>
<comment type="similarity">
    <text evidence="1">Belongs to the UPF0212 family.</text>
</comment>
<dbReference type="STRING" id="456320.Mvol_1079"/>
<sequence>MTNYHVKLQAAYVAKNVEDAEDAIGIAISQIGKSLNKGKLDYVDIELGLTLCPECSEPVDCVLVVARTAIVGIILSMRVFNAESPEHALRIAKASIGKALKDIPLEEIDVVDF</sequence>
<dbReference type="KEGG" id="mvo:Mvol_1079"/>
<evidence type="ECO:0000256" key="1">
    <source>
        <dbReference type="HAMAP-Rule" id="MF_01223"/>
    </source>
</evidence>
<dbReference type="OrthoDB" id="63517at2157"/>
<dbReference type="Pfam" id="PF04475">
    <property type="entry name" value="DUF555"/>
    <property type="match status" value="1"/>
</dbReference>
<dbReference type="NCBIfam" id="NF003035">
    <property type="entry name" value="PRK03922.1"/>
    <property type="match status" value="1"/>
</dbReference>
<proteinExistence type="inferred from homology"/>
<dbReference type="AlphaFoldDB" id="D7DUC6"/>
<organism evidence="2 3">
    <name type="scientific">Methanococcus voltae (strain ATCC BAA-1334 / A3)</name>
    <dbReference type="NCBI Taxonomy" id="456320"/>
    <lineage>
        <taxon>Archaea</taxon>
        <taxon>Methanobacteriati</taxon>
        <taxon>Methanobacteriota</taxon>
        <taxon>Methanomada group</taxon>
        <taxon>Methanococci</taxon>
        <taxon>Methanococcales</taxon>
        <taxon>Methanococcaceae</taxon>
        <taxon>Methanococcus</taxon>
    </lineage>
</organism>
<protein>
    <recommendedName>
        <fullName evidence="1">UPF0212 protein Mvol_1079</fullName>
    </recommendedName>
</protein>
<dbReference type="Proteomes" id="UP000007722">
    <property type="component" value="Chromosome"/>
</dbReference>
<dbReference type="PANTHER" id="PTHR42199">
    <property type="entry name" value="UPF0212 PROTEIN MJ0068"/>
    <property type="match status" value="1"/>
</dbReference>
<accession>D7DUC6</accession>
<dbReference type="PIRSF" id="PIRSF016934">
    <property type="entry name" value="UCP016934"/>
    <property type="match status" value="1"/>
</dbReference>
<gene>
    <name evidence="2" type="ordered locus">Mvol_1079</name>
</gene>
<dbReference type="EMBL" id="CP002057">
    <property type="protein sequence ID" value="ADI36736.1"/>
    <property type="molecule type" value="Genomic_DNA"/>
</dbReference>
<dbReference type="eggNOG" id="arCOG02119">
    <property type="taxonomic scope" value="Archaea"/>
</dbReference>
<dbReference type="InParanoid" id="D7DUC6"/>
<keyword evidence="3" id="KW-1185">Reference proteome</keyword>
<evidence type="ECO:0000313" key="2">
    <source>
        <dbReference type="EMBL" id="ADI36736.1"/>
    </source>
</evidence>
<dbReference type="FunCoup" id="D7DUC6">
    <property type="interactions" value="1"/>
</dbReference>
<evidence type="ECO:0000313" key="3">
    <source>
        <dbReference type="Proteomes" id="UP000007722"/>
    </source>
</evidence>
<dbReference type="PANTHER" id="PTHR42199:SF1">
    <property type="entry name" value="UPF0212 PROTEIN TK1194"/>
    <property type="match status" value="1"/>
</dbReference>
<dbReference type="InterPro" id="IPR007564">
    <property type="entry name" value="UPF0212"/>
</dbReference>
<dbReference type="HOGENOM" id="CLU_138334_0_0_2"/>
<name>D7DUC6_METV3</name>
<reference evidence="2 3" key="1">
    <citation type="submission" date="2010-05" db="EMBL/GenBank/DDBJ databases">
        <title>Complete sequence of Methanococcus voltae A3.</title>
        <authorList>
            <consortium name="US DOE Joint Genome Institute"/>
            <person name="Lucas S."/>
            <person name="Copeland A."/>
            <person name="Lapidus A."/>
            <person name="Cheng J.-F."/>
            <person name="Bruce D."/>
            <person name="Goodwin L."/>
            <person name="Pitluck S."/>
            <person name="Lowry S."/>
            <person name="Clum A."/>
            <person name="Land M."/>
            <person name="Hauser L."/>
            <person name="Kyrpides N."/>
            <person name="Mikhailova N."/>
            <person name="Whitman W.B."/>
            <person name="Woyke T."/>
        </authorList>
    </citation>
    <scope>NUCLEOTIDE SEQUENCE [LARGE SCALE GENOMIC DNA]</scope>
    <source>
        <strain evidence="3">ATCC BAA-1334 / A3</strain>
    </source>
</reference>